<evidence type="ECO:0000256" key="1">
    <source>
        <dbReference type="ARBA" id="ARBA00004141"/>
    </source>
</evidence>
<comment type="subcellular location">
    <subcellularLocation>
        <location evidence="1">Membrane</location>
        <topology evidence="1">Multi-pass membrane protein</topology>
    </subcellularLocation>
</comment>
<dbReference type="EMBL" id="JARRAF010000007">
    <property type="protein sequence ID" value="MDK2124105.1"/>
    <property type="molecule type" value="Genomic_DNA"/>
</dbReference>
<accession>A0ABT7DY67</accession>
<protein>
    <submittedName>
        <fullName evidence="6">Site-specific recombinase</fullName>
    </submittedName>
</protein>
<feature type="transmembrane region" description="Helical" evidence="5">
    <location>
        <begin position="389"/>
        <end position="409"/>
    </location>
</feature>
<evidence type="ECO:0000313" key="7">
    <source>
        <dbReference type="Proteomes" id="UP001172778"/>
    </source>
</evidence>
<dbReference type="InterPro" id="IPR011385">
    <property type="entry name" value="Site-sp_rcmbase"/>
</dbReference>
<feature type="transmembrane region" description="Helical" evidence="5">
    <location>
        <begin position="567"/>
        <end position="585"/>
    </location>
</feature>
<keyword evidence="3 5" id="KW-1133">Transmembrane helix</keyword>
<evidence type="ECO:0000313" key="6">
    <source>
        <dbReference type="EMBL" id="MDK2124105.1"/>
    </source>
</evidence>
<name>A0ABT7DY67_9NEIS</name>
<feature type="transmembrane region" description="Helical" evidence="5">
    <location>
        <begin position="496"/>
        <end position="521"/>
    </location>
</feature>
<comment type="caution">
    <text evidence="6">The sequence shown here is derived from an EMBL/GenBank/DDBJ whole genome shotgun (WGS) entry which is preliminary data.</text>
</comment>
<gene>
    <name evidence="6" type="ORF">PZA18_08605</name>
</gene>
<evidence type="ECO:0000256" key="5">
    <source>
        <dbReference type="SAM" id="Phobius"/>
    </source>
</evidence>
<dbReference type="Gene3D" id="1.20.1080.10">
    <property type="entry name" value="Glycerol uptake facilitator protein"/>
    <property type="match status" value="1"/>
</dbReference>
<feature type="transmembrane region" description="Helical" evidence="5">
    <location>
        <begin position="616"/>
        <end position="642"/>
    </location>
</feature>
<evidence type="ECO:0000256" key="2">
    <source>
        <dbReference type="ARBA" id="ARBA00022692"/>
    </source>
</evidence>
<reference evidence="6" key="1">
    <citation type="submission" date="2023-03" db="EMBL/GenBank/DDBJ databases">
        <title>Chitinimonas shenzhenensis gen. nov., sp. nov., a novel member of family Burkholderiaceae isolated from activated sludge collected in Shen Zhen, China.</title>
        <authorList>
            <person name="Wang X."/>
        </authorList>
    </citation>
    <scope>NUCLEOTIDE SEQUENCE</scope>
    <source>
        <strain evidence="6">DQS-5</strain>
    </source>
</reference>
<keyword evidence="7" id="KW-1185">Reference proteome</keyword>
<dbReference type="Proteomes" id="UP001172778">
    <property type="component" value="Unassembled WGS sequence"/>
</dbReference>
<keyword evidence="4 5" id="KW-0472">Membrane</keyword>
<proteinExistence type="predicted"/>
<dbReference type="InterPro" id="IPR023271">
    <property type="entry name" value="Aquaporin-like"/>
</dbReference>
<dbReference type="RefSeq" id="WP_284100407.1">
    <property type="nucleotide sequence ID" value="NZ_JARRAF010000007.1"/>
</dbReference>
<keyword evidence="2 5" id="KW-0812">Transmembrane</keyword>
<evidence type="ECO:0000256" key="3">
    <source>
        <dbReference type="ARBA" id="ARBA00022989"/>
    </source>
</evidence>
<evidence type="ECO:0000256" key="4">
    <source>
        <dbReference type="ARBA" id="ARBA00023136"/>
    </source>
</evidence>
<feature type="transmembrane region" description="Helical" evidence="5">
    <location>
        <begin position="451"/>
        <end position="476"/>
    </location>
</feature>
<organism evidence="6 7">
    <name type="scientific">Parachitinimonas caeni</name>
    <dbReference type="NCBI Taxonomy" id="3031301"/>
    <lineage>
        <taxon>Bacteria</taxon>
        <taxon>Pseudomonadati</taxon>
        <taxon>Pseudomonadota</taxon>
        <taxon>Betaproteobacteria</taxon>
        <taxon>Neisseriales</taxon>
        <taxon>Chitinibacteraceae</taxon>
        <taxon>Parachitinimonas</taxon>
    </lineage>
</organism>
<dbReference type="PIRSF" id="PIRSF015380">
    <property type="entry name" value="Site-sp_rcmb"/>
    <property type="match status" value="1"/>
</dbReference>
<sequence length="678" mass="75343">MKLDAPLSPGNPSLAATAFDTILDQLIVRPDDAGTDSLARLIDLIRPTRLSALDASINAIRSLTFLLSQRPDYRQALRNHLMTVIGSRRQLQLYTDSGILSNEGIWSAFRNRLGAKLLPAEYRDGYLKDVLGKLFDRQDDYEWVAALPDAVWLDLWQVLEIDEHAPAIHTRNSRLEMLEAAQVLSYRIAAIGLEPELVRNHPAIEQFESPFLTQNVVLRDYLEQYKARLFDPAQAHEDDRHVRVLLDQCEDVVRKVRKTAAREGVSVSLTYLMVRLRQHLDRLRLLLDLLDPEGVADLPQRSLALFKTLVEAENRRTSLVDLFTTNTDLLALQVTEHAGRTGEHYIASNRGEWLQMGRSAMGAGFIVGFMALVKILLAKLKLAPLIEAFAFSMNYSLGFMLVHILHFTIATKQPAMTAAAIAASMEQHDKGRGDALDGLAELIEAVARTQFVAILGNVLVAIPTALLIAVSVKYGLGEVWISPEKARHLLHDLDPIHSLALPHAAIAGICLFLAGLISGYYDNQAIYNRVPARLQQLRWPRRLLGEARWSRVCAYVENNLGALAGNFFFGIMLGSIGTIGFLLGLPIDIRHITFSSANLAYAAVALDFQLPWQTWLLSVAGIALIGATNLAVSFGLALFVALRARRTSFTRSRALLGKLASRFMRGPRRFFVAPAEES</sequence>
<dbReference type="Pfam" id="PF10136">
    <property type="entry name" value="SpecificRecomb"/>
    <property type="match status" value="1"/>
</dbReference>